<evidence type="ECO:0000313" key="7">
    <source>
        <dbReference type="Proteomes" id="UP000777482"/>
    </source>
</evidence>
<keyword evidence="7" id="KW-1185">Reference proteome</keyword>
<dbReference type="EMBL" id="PUHQ01000086">
    <property type="protein sequence ID" value="KAG0657102.1"/>
    <property type="molecule type" value="Genomic_DNA"/>
</dbReference>
<dbReference type="InterPro" id="IPR029063">
    <property type="entry name" value="SAM-dependent_MTases_sf"/>
</dbReference>
<keyword evidence="2" id="KW-0808">Transferase</keyword>
<feature type="compositionally biased region" description="Polar residues" evidence="3">
    <location>
        <begin position="405"/>
        <end position="415"/>
    </location>
</feature>
<organism evidence="6 7">
    <name type="scientific">Rhodotorula mucilaginosa</name>
    <name type="common">Yeast</name>
    <name type="synonym">Rhodotorula rubra</name>
    <dbReference type="NCBI Taxonomy" id="5537"/>
    <lineage>
        <taxon>Eukaryota</taxon>
        <taxon>Fungi</taxon>
        <taxon>Dikarya</taxon>
        <taxon>Basidiomycota</taxon>
        <taxon>Pucciniomycotina</taxon>
        <taxon>Microbotryomycetes</taxon>
        <taxon>Sporidiobolales</taxon>
        <taxon>Sporidiobolaceae</taxon>
        <taxon>Rhodotorula</taxon>
    </lineage>
</organism>
<feature type="compositionally biased region" description="Low complexity" evidence="3">
    <location>
        <begin position="119"/>
        <end position="134"/>
    </location>
</feature>
<feature type="region of interest" description="Disordered" evidence="3">
    <location>
        <begin position="393"/>
        <end position="435"/>
    </location>
</feature>
<dbReference type="PANTHER" id="PTHR43397">
    <property type="entry name" value="ERGOTHIONEINE BIOSYNTHESIS PROTEIN 1"/>
    <property type="match status" value="1"/>
</dbReference>
<evidence type="ECO:0000256" key="2">
    <source>
        <dbReference type="ARBA" id="ARBA00022679"/>
    </source>
</evidence>
<accession>A0A9P6VWN4</accession>
<dbReference type="GO" id="GO:0008168">
    <property type="term" value="F:methyltransferase activity"/>
    <property type="evidence" value="ECO:0007669"/>
    <property type="project" value="UniProtKB-KW"/>
</dbReference>
<dbReference type="InterPro" id="IPR042095">
    <property type="entry name" value="SUMF_sf"/>
</dbReference>
<feature type="domain" description="Histidine-specific methyltransferase SAM-dependent" evidence="5">
    <location>
        <begin position="283"/>
        <end position="386"/>
    </location>
</feature>
<evidence type="ECO:0000256" key="1">
    <source>
        <dbReference type="ARBA" id="ARBA00022603"/>
    </source>
</evidence>
<dbReference type="AlphaFoldDB" id="A0A9P6VWN4"/>
<proteinExistence type="predicted"/>
<reference evidence="6 7" key="1">
    <citation type="submission" date="2020-11" db="EMBL/GenBank/DDBJ databases">
        <title>Kefir isolates.</title>
        <authorList>
            <person name="Marcisauskas S."/>
            <person name="Kim Y."/>
            <person name="Blasche S."/>
        </authorList>
    </citation>
    <scope>NUCLEOTIDE SEQUENCE [LARGE SCALE GENOMIC DNA]</scope>
    <source>
        <strain evidence="6 7">KR</strain>
    </source>
</reference>
<feature type="domain" description="Sulfatase-modifying factor enzyme-like" evidence="4">
    <location>
        <begin position="861"/>
        <end position="959"/>
    </location>
</feature>
<evidence type="ECO:0000259" key="5">
    <source>
        <dbReference type="Pfam" id="PF10017"/>
    </source>
</evidence>
<dbReference type="Pfam" id="PF03781">
    <property type="entry name" value="FGE-sulfatase"/>
    <property type="match status" value="2"/>
</dbReference>
<dbReference type="SUPFAM" id="SSF56436">
    <property type="entry name" value="C-type lectin-like"/>
    <property type="match status" value="1"/>
</dbReference>
<dbReference type="InterPro" id="IPR051128">
    <property type="entry name" value="EgtD_Methyltrsf_superfamily"/>
</dbReference>
<feature type="domain" description="Histidine-specific methyltransferase SAM-dependent" evidence="5">
    <location>
        <begin position="436"/>
        <end position="610"/>
    </location>
</feature>
<feature type="domain" description="Sulfatase-modifying factor enzyme-like" evidence="4">
    <location>
        <begin position="1002"/>
        <end position="1073"/>
    </location>
</feature>
<evidence type="ECO:0000256" key="3">
    <source>
        <dbReference type="SAM" id="MobiDB-lite"/>
    </source>
</evidence>
<keyword evidence="1" id="KW-0489">Methyltransferase</keyword>
<dbReference type="GO" id="GO:0032259">
    <property type="term" value="P:methylation"/>
    <property type="evidence" value="ECO:0007669"/>
    <property type="project" value="UniProtKB-KW"/>
</dbReference>
<dbReference type="Proteomes" id="UP000777482">
    <property type="component" value="Unassembled WGS sequence"/>
</dbReference>
<name>A0A9P6VWN4_RHOMI</name>
<dbReference type="InterPro" id="IPR016187">
    <property type="entry name" value="CTDL_fold"/>
</dbReference>
<sequence>MHYTTCNVYTVSELQHGHMRAIASGKEDGRAHHEASGVSSPPLFSTFGSCPRLALDERFPLRLPNCTPRQVALNSYRAKDIMPDAASTAAVQPPPFILDLRNRSPPTSPSQVASDAARSSSPSSLGESEGTTSTNATSEAPSDPLREQIIAGLIGSPKPTVPGKTEKDRAYAYRRTIPTMTLYSERGLSIYEEITKTKAYYPFEAEKEILEKYGDEIACRMFGLPSALLVPDDVVRGKDDQYEPSPASNIGARKEKWGDVAVGLHNYGVNGSANLAQNNVVATQGLAVELGSGSLDKTRHLLRSMAKLLQSRDEGSCPVSPLRSIDYKALDLEAASLYSTLSSLASVEGDCVTTAVDGQPDATKRRVSVSGLHATYDEGLAFLKAQNDAGSPSSVFSDLPDLPTSPKSVPTTLSSVLEDDSDEGETAQASRGENAAERRATSIMWLGSSCGNYTREEAVQFLRNIELREGDTMLIGIDGCADGPRIETAYNDPQGVTRAFILEGIDVAGRTLGGDAAEVLQQKNFDYVNRWNAELGRHEAYVRANKDLTIPITGADDVTEVKLEEGELLNIEVSYKYTYAEAAALFHLAGFRLIQHWTDSSRSHYLYLVEKPRMWFPSTTESAAKMLGIEVEPEEKETDYGVPTLEKWEEMWRAWDGLMLEIIPKSLHFQKPIPLRHIPLFYVGHIPAFRDIHLARYFNEPLTEPAKFADIFERGIDPCVDDPETVTHWHSEVPKDEACWPSLQEITAYEASVRDRVRKVYAEHEGKWTTKLARVLMMTFEHEMMHWETSVYICLQAASSLNLPPGTAIPDFRSLARQAKRDLHQNGGGQRLSFPAQEVTVGHDDDDTIDDQTPFDPAREYGWDVEHPRRQLRVDAFEIEVLPISNGEYKTWLTETQQLSNKALIPSSWTDETGELCVKTLFGLVPLTLAEEWPVAASAEQLEKFAKAKGGRLPTFGELSAFNQHNPSSTPLANIGLANLHPVAPSVPGKARDGSQLPITDGGLWQWTSTVLEPWAGYSGSVLYPGYSSDFFDGKHHIVLGASYASPRRLARPSFLNWYQKNYPFMLGGARVAYDV</sequence>
<feature type="domain" description="Histidine-specific methyltransferase SAM-dependent" evidence="5">
    <location>
        <begin position="174"/>
        <end position="221"/>
    </location>
</feature>
<dbReference type="PANTHER" id="PTHR43397:SF1">
    <property type="entry name" value="ERGOTHIONEINE BIOSYNTHESIS PROTEIN 1"/>
    <property type="match status" value="1"/>
</dbReference>
<feature type="region of interest" description="Disordered" evidence="3">
    <location>
        <begin position="96"/>
        <end position="144"/>
    </location>
</feature>
<dbReference type="Gene3D" id="3.40.50.150">
    <property type="entry name" value="Vaccinia Virus protein VP39"/>
    <property type="match status" value="1"/>
</dbReference>
<protein>
    <submittedName>
        <fullName evidence="6">Uncharacterized protein</fullName>
    </submittedName>
</protein>
<comment type="caution">
    <text evidence="6">The sequence shown here is derived from an EMBL/GenBank/DDBJ whole genome shotgun (WGS) entry which is preliminary data.</text>
</comment>
<dbReference type="OrthoDB" id="659at2759"/>
<dbReference type="Pfam" id="PF10017">
    <property type="entry name" value="Methyltransf_33"/>
    <property type="match status" value="3"/>
</dbReference>
<dbReference type="InterPro" id="IPR019257">
    <property type="entry name" value="MeTrfase_dom"/>
</dbReference>
<gene>
    <name evidence="6" type="ORF">C6P46_006691</name>
</gene>
<evidence type="ECO:0000313" key="6">
    <source>
        <dbReference type="EMBL" id="KAG0657102.1"/>
    </source>
</evidence>
<dbReference type="Gene3D" id="3.90.1580.10">
    <property type="entry name" value="paralog of FGE (formylglycine-generating enzyme)"/>
    <property type="match status" value="1"/>
</dbReference>
<evidence type="ECO:0000259" key="4">
    <source>
        <dbReference type="Pfam" id="PF03781"/>
    </source>
</evidence>
<dbReference type="InterPro" id="IPR005532">
    <property type="entry name" value="SUMF_dom"/>
</dbReference>